<name>A0A4P7NM44_PYROR</name>
<feature type="region of interest" description="Disordered" evidence="1">
    <location>
        <begin position="88"/>
        <end position="148"/>
    </location>
</feature>
<keyword evidence="2" id="KW-1133">Transmembrane helix</keyword>
<evidence type="ECO:0000313" key="3">
    <source>
        <dbReference type="EMBL" id="QBZ63186.1"/>
    </source>
</evidence>
<evidence type="ECO:0000256" key="1">
    <source>
        <dbReference type="SAM" id="MobiDB-lite"/>
    </source>
</evidence>
<proteinExistence type="predicted"/>
<accession>A0A4P7NM44</accession>
<dbReference type="AlphaFoldDB" id="A0A4P7NM44"/>
<organism evidence="3 4">
    <name type="scientific">Pyricularia oryzae</name>
    <name type="common">Rice blast fungus</name>
    <name type="synonym">Magnaporthe oryzae</name>
    <dbReference type="NCBI Taxonomy" id="318829"/>
    <lineage>
        <taxon>Eukaryota</taxon>
        <taxon>Fungi</taxon>
        <taxon>Dikarya</taxon>
        <taxon>Ascomycota</taxon>
        <taxon>Pezizomycotina</taxon>
        <taxon>Sordariomycetes</taxon>
        <taxon>Sordariomycetidae</taxon>
        <taxon>Magnaporthales</taxon>
        <taxon>Pyriculariaceae</taxon>
        <taxon>Pyricularia</taxon>
    </lineage>
</organism>
<dbReference type="EMBL" id="CP034208">
    <property type="protein sequence ID" value="QBZ63186.1"/>
    <property type="molecule type" value="Genomic_DNA"/>
</dbReference>
<dbReference type="VEuPathDB" id="FungiDB:M_BR32_EuGene_00018221"/>
<feature type="transmembrane region" description="Helical" evidence="2">
    <location>
        <begin position="295"/>
        <end position="316"/>
    </location>
</feature>
<keyword evidence="2" id="KW-0472">Membrane</keyword>
<reference evidence="3 4" key="1">
    <citation type="journal article" date="2019" name="Mol. Biol. Evol.">
        <title>Blast fungal genomes show frequent chromosomal changes, gene gains and losses, and effector gene turnover.</title>
        <authorList>
            <person name="Gomez Luciano L.B."/>
            <person name="Jason Tsai I."/>
            <person name="Chuma I."/>
            <person name="Tosa Y."/>
            <person name="Chen Y.H."/>
            <person name="Li J.Y."/>
            <person name="Li M.Y."/>
            <person name="Jade Lu M.Y."/>
            <person name="Nakayashiki H."/>
            <person name="Li W.H."/>
        </authorList>
    </citation>
    <scope>NUCLEOTIDE SEQUENCE [LARGE SCALE GENOMIC DNA]</scope>
    <source>
        <strain evidence="3">MZ5-1-6</strain>
    </source>
</reference>
<evidence type="ECO:0000256" key="2">
    <source>
        <dbReference type="SAM" id="Phobius"/>
    </source>
</evidence>
<feature type="compositionally biased region" description="Basic residues" evidence="1">
    <location>
        <begin position="53"/>
        <end position="63"/>
    </location>
</feature>
<feature type="region of interest" description="Disordered" evidence="1">
    <location>
        <begin position="17"/>
        <end position="71"/>
    </location>
</feature>
<protein>
    <submittedName>
        <fullName evidence="3">Uncharacterized protein</fullName>
    </submittedName>
</protein>
<gene>
    <name evidence="3" type="ORF">PoMZ_12083</name>
</gene>
<dbReference type="Proteomes" id="UP000294847">
    <property type="component" value="Chromosome 5"/>
</dbReference>
<keyword evidence="2" id="KW-0812">Transmembrane</keyword>
<evidence type="ECO:0000313" key="4">
    <source>
        <dbReference type="Proteomes" id="UP000294847"/>
    </source>
</evidence>
<sequence>MSGHGALAEALSLRHYTIPATTTSTSPPNKEHQQQIRPRHQIKRSITELSAPIRKHRHSHSLSRRNDDKASIPQSAAPMMQLGQQPGMLQARPSYDGPRSEGVTPYNLSPNPSRRPSIMGGVGDDGAPGSRMPISSAATPERKLAKHEDPAAERAKALATTRALKTVAGDLASLSSDASRRLDETYSSISDKLDTLQRTVADLQELTGMWREGSTAFAQEARDLVDDVNNQIEGLGTYEPHRARIETLQSRIHDGRERIQGLSHRVEAVRERIDGWERADREWQERTRRRLRTGWIVMSILALAFLLLWVFVATVVPEDVLDAVEATPTTEPPPWVQKALEEGTVPEPHEIGAAAGDGVTSGDRLLRALDHALEDSRNGSDEGLRVFDEL</sequence>